<organism evidence="3 4">
    <name type="scientific">Vigna mungo</name>
    <name type="common">Black gram</name>
    <name type="synonym">Phaseolus mungo</name>
    <dbReference type="NCBI Taxonomy" id="3915"/>
    <lineage>
        <taxon>Eukaryota</taxon>
        <taxon>Viridiplantae</taxon>
        <taxon>Streptophyta</taxon>
        <taxon>Embryophyta</taxon>
        <taxon>Tracheophyta</taxon>
        <taxon>Spermatophyta</taxon>
        <taxon>Magnoliopsida</taxon>
        <taxon>eudicotyledons</taxon>
        <taxon>Gunneridae</taxon>
        <taxon>Pentapetalae</taxon>
        <taxon>rosids</taxon>
        <taxon>fabids</taxon>
        <taxon>Fabales</taxon>
        <taxon>Fabaceae</taxon>
        <taxon>Papilionoideae</taxon>
        <taxon>50 kb inversion clade</taxon>
        <taxon>NPAAA clade</taxon>
        <taxon>indigoferoid/millettioid clade</taxon>
        <taxon>Phaseoleae</taxon>
        <taxon>Vigna</taxon>
    </lineage>
</organism>
<evidence type="ECO:0000256" key="1">
    <source>
        <dbReference type="ARBA" id="ARBA00022737"/>
    </source>
</evidence>
<dbReference type="Pfam" id="PF13041">
    <property type="entry name" value="PPR_2"/>
    <property type="match status" value="1"/>
</dbReference>
<accession>A0AAQ3RG48</accession>
<proteinExistence type="predicted"/>
<dbReference type="Gene3D" id="1.25.40.10">
    <property type="entry name" value="Tetratricopeptide repeat domain"/>
    <property type="match status" value="1"/>
</dbReference>
<dbReference type="PROSITE" id="PS51375">
    <property type="entry name" value="PPR"/>
    <property type="match status" value="2"/>
</dbReference>
<dbReference type="PANTHER" id="PTHR47942">
    <property type="entry name" value="TETRATRICOPEPTIDE REPEAT (TPR)-LIKE SUPERFAMILY PROTEIN-RELATED"/>
    <property type="match status" value="1"/>
</dbReference>
<dbReference type="AlphaFoldDB" id="A0AAQ3RG48"/>
<dbReference type="EMBL" id="CP144690">
    <property type="protein sequence ID" value="WVY91512.1"/>
    <property type="molecule type" value="Genomic_DNA"/>
</dbReference>
<gene>
    <name evidence="3" type="ORF">V8G54_037026</name>
</gene>
<dbReference type="Pfam" id="PF12854">
    <property type="entry name" value="PPR_1"/>
    <property type="match status" value="1"/>
</dbReference>
<dbReference type="Proteomes" id="UP001374535">
    <property type="component" value="Chromosome 11"/>
</dbReference>
<dbReference type="PANTHER" id="PTHR47942:SF16">
    <property type="entry name" value="PENTATRICOPEPTIDE REPEAT DOMAIN CONTAINING PROTEIN-RELATED"/>
    <property type="match status" value="1"/>
</dbReference>
<evidence type="ECO:0008006" key="5">
    <source>
        <dbReference type="Google" id="ProtNLM"/>
    </source>
</evidence>
<evidence type="ECO:0000313" key="3">
    <source>
        <dbReference type="EMBL" id="WVY91512.1"/>
    </source>
</evidence>
<evidence type="ECO:0000313" key="4">
    <source>
        <dbReference type="Proteomes" id="UP001374535"/>
    </source>
</evidence>
<keyword evidence="4" id="KW-1185">Reference proteome</keyword>
<name>A0AAQ3RG48_VIGMU</name>
<sequence length="208" mass="23560">MGVTPDVVTYNSLVDVYCKGREIEKAYKVLEEMREQDLSPDVIMYTCMIGGLGLIGQPDKSRDVLKEMKEYGCYPDVGTYNAAIRNFCIAKRIGDANGLVEEMFVDIELRHHHQHFPLHLSSPRNLRGGPVRVRITYRTTSLEPSSIKWSSELRFFHARQQISISDFTELIEDHTLIQRSVAAGDYTAVLQHWAVAALLAREYCGPGP</sequence>
<dbReference type="InterPro" id="IPR051222">
    <property type="entry name" value="PPR/CCM1_RNA-binding"/>
</dbReference>
<reference evidence="3 4" key="1">
    <citation type="journal article" date="2023" name="Life. Sci Alliance">
        <title>Evolutionary insights into 3D genome organization and epigenetic landscape of Vigna mungo.</title>
        <authorList>
            <person name="Junaid A."/>
            <person name="Singh B."/>
            <person name="Bhatia S."/>
        </authorList>
    </citation>
    <scope>NUCLEOTIDE SEQUENCE [LARGE SCALE GENOMIC DNA]</scope>
    <source>
        <strain evidence="3">Urdbean</strain>
    </source>
</reference>
<evidence type="ECO:0000256" key="2">
    <source>
        <dbReference type="PROSITE-ProRule" id="PRU00708"/>
    </source>
</evidence>
<dbReference type="InterPro" id="IPR002885">
    <property type="entry name" value="PPR_rpt"/>
</dbReference>
<dbReference type="InterPro" id="IPR011990">
    <property type="entry name" value="TPR-like_helical_dom_sf"/>
</dbReference>
<feature type="repeat" description="PPR" evidence="2">
    <location>
        <begin position="6"/>
        <end position="40"/>
    </location>
</feature>
<dbReference type="NCBIfam" id="TIGR00756">
    <property type="entry name" value="PPR"/>
    <property type="match status" value="2"/>
</dbReference>
<protein>
    <recommendedName>
        <fullName evidence="5">Pentatricopeptide repeat-containing protein</fullName>
    </recommendedName>
</protein>
<keyword evidence="1" id="KW-0677">Repeat</keyword>
<feature type="repeat" description="PPR" evidence="2">
    <location>
        <begin position="41"/>
        <end position="75"/>
    </location>
</feature>